<feature type="non-terminal residue" evidence="1">
    <location>
        <position position="1"/>
    </location>
</feature>
<name>J9DPR2_WUCBA</name>
<evidence type="ECO:0000313" key="2">
    <source>
        <dbReference type="Proteomes" id="UP000004810"/>
    </source>
</evidence>
<accession>J9DPR2</accession>
<dbReference type="AlphaFoldDB" id="J9DPR2"/>
<sequence length="51" mass="5599">MGLTKQYLRYTHDGTCNVVASSSGTVAAITDNICAVSACENVHFYNMKKER</sequence>
<feature type="non-terminal residue" evidence="1">
    <location>
        <position position="51"/>
    </location>
</feature>
<dbReference type="Proteomes" id="UP000004810">
    <property type="component" value="Unassembled WGS sequence"/>
</dbReference>
<reference evidence="2" key="1">
    <citation type="submission" date="2012-08" db="EMBL/GenBank/DDBJ databases">
        <title>The Genome Sequence of Wuchereria bancrofti.</title>
        <authorList>
            <person name="Nutman T.B."/>
            <person name="Fink D.L."/>
            <person name="Russ C."/>
            <person name="Young S."/>
            <person name="Zeng Q."/>
            <person name="Koehrsen M."/>
            <person name="Alvarado L."/>
            <person name="Berlin A."/>
            <person name="Chapman S.B."/>
            <person name="Chen Z."/>
            <person name="Freedman E."/>
            <person name="Gellesch M."/>
            <person name="Goldberg J."/>
            <person name="Griggs A."/>
            <person name="Gujja S."/>
            <person name="Heilman E.R."/>
            <person name="Heiman D."/>
            <person name="Hepburn T."/>
            <person name="Howarth C."/>
            <person name="Jen D."/>
            <person name="Larson L."/>
            <person name="Lewis B."/>
            <person name="Mehta T."/>
            <person name="Park D."/>
            <person name="Pearson M."/>
            <person name="Roberts A."/>
            <person name="Saif S."/>
            <person name="Shea T."/>
            <person name="Shenoy N."/>
            <person name="Sisk P."/>
            <person name="Stolte C."/>
            <person name="Sykes S."/>
            <person name="Walk T."/>
            <person name="White J."/>
            <person name="Yandava C."/>
            <person name="Haas B."/>
            <person name="Henn M.R."/>
            <person name="Nusbaum C."/>
            <person name="Birren B."/>
        </authorList>
    </citation>
    <scope>NUCLEOTIDE SEQUENCE [LARGE SCALE GENOMIC DNA]</scope>
    <source>
        <strain evidence="2">NA</strain>
    </source>
</reference>
<protein>
    <submittedName>
        <fullName evidence="1">Uncharacterized protein</fullName>
    </submittedName>
</protein>
<proteinExistence type="predicted"/>
<evidence type="ECO:0000313" key="1">
    <source>
        <dbReference type="EMBL" id="EJW71603.1"/>
    </source>
</evidence>
<dbReference type="EMBL" id="ADBV01018152">
    <property type="protein sequence ID" value="EJW71603.1"/>
    <property type="molecule type" value="Genomic_DNA"/>
</dbReference>
<gene>
    <name evidence="1" type="ORF">WUBG_17486</name>
</gene>
<organism evidence="1 2">
    <name type="scientific">Wuchereria bancrofti</name>
    <dbReference type="NCBI Taxonomy" id="6293"/>
    <lineage>
        <taxon>Eukaryota</taxon>
        <taxon>Metazoa</taxon>
        <taxon>Ecdysozoa</taxon>
        <taxon>Nematoda</taxon>
        <taxon>Chromadorea</taxon>
        <taxon>Rhabditida</taxon>
        <taxon>Spirurina</taxon>
        <taxon>Spiruromorpha</taxon>
        <taxon>Filarioidea</taxon>
        <taxon>Onchocercidae</taxon>
        <taxon>Wuchereria</taxon>
    </lineage>
</organism>
<comment type="caution">
    <text evidence="1">The sequence shown here is derived from an EMBL/GenBank/DDBJ whole genome shotgun (WGS) entry which is preliminary data.</text>
</comment>